<organism evidence="3 4">
    <name type="scientific">Parasphingorhabdus flavimaris</name>
    <dbReference type="NCBI Taxonomy" id="266812"/>
    <lineage>
        <taxon>Bacteria</taxon>
        <taxon>Pseudomonadati</taxon>
        <taxon>Pseudomonadota</taxon>
        <taxon>Alphaproteobacteria</taxon>
        <taxon>Sphingomonadales</taxon>
        <taxon>Sphingomonadaceae</taxon>
        <taxon>Parasphingorhabdus</taxon>
    </lineage>
</organism>
<name>A0ABX2MYN8_9SPHN</name>
<evidence type="ECO:0000256" key="1">
    <source>
        <dbReference type="SAM" id="MobiDB-lite"/>
    </source>
</evidence>
<feature type="chain" id="PRO_5045736199" evidence="2">
    <location>
        <begin position="24"/>
        <end position="188"/>
    </location>
</feature>
<proteinExistence type="predicted"/>
<evidence type="ECO:0000313" key="4">
    <source>
        <dbReference type="Proteomes" id="UP000652427"/>
    </source>
</evidence>
<dbReference type="Proteomes" id="UP000652427">
    <property type="component" value="Unassembled WGS sequence"/>
</dbReference>
<comment type="caution">
    <text evidence="3">The sequence shown here is derived from an EMBL/GenBank/DDBJ whole genome shotgun (WGS) entry which is preliminary data.</text>
</comment>
<sequence>MLKKYTLSAALVILALGASPGSATQSGSIVGETAKPTIPSREDYPDAGQAFGMVWHNDSDGRSALLSFMVPETDNRLWTMRCEKLENGSVRIGHMIIATPREMVPDDQFGFTIRVDDGASIGILARMLPAQIEGEDLTMPQFYLPNNHSLFPALARGNRAFVNLNGNKFSVHLKGSGDALVSFLRACR</sequence>
<accession>A0ABX2MYN8</accession>
<reference evidence="3 4" key="1">
    <citation type="submission" date="2020-06" db="EMBL/GenBank/DDBJ databases">
        <authorList>
            <person name="Kim S.-J."/>
            <person name="Park S.-J."/>
        </authorList>
    </citation>
    <scope>NUCLEOTIDE SEQUENCE [LARGE SCALE GENOMIC DNA]</scope>
    <source>
        <strain evidence="3 4">SW-151</strain>
    </source>
</reference>
<evidence type="ECO:0000256" key="2">
    <source>
        <dbReference type="SAM" id="SignalP"/>
    </source>
</evidence>
<dbReference type="EMBL" id="JABWMH010000001">
    <property type="protein sequence ID" value="NVD26565.1"/>
    <property type="molecule type" value="Genomic_DNA"/>
</dbReference>
<dbReference type="RefSeq" id="WP_176278106.1">
    <property type="nucleotide sequence ID" value="NZ_JABWMH010000001.1"/>
</dbReference>
<feature type="signal peptide" evidence="2">
    <location>
        <begin position="1"/>
        <end position="23"/>
    </location>
</feature>
<keyword evidence="4" id="KW-1185">Reference proteome</keyword>
<protein>
    <submittedName>
        <fullName evidence="3">Uncharacterized protein</fullName>
    </submittedName>
</protein>
<evidence type="ECO:0000313" key="3">
    <source>
        <dbReference type="EMBL" id="NVD26565.1"/>
    </source>
</evidence>
<feature type="region of interest" description="Disordered" evidence="1">
    <location>
        <begin position="20"/>
        <end position="41"/>
    </location>
</feature>
<gene>
    <name evidence="3" type="ORF">HUO14_01450</name>
</gene>
<keyword evidence="2" id="KW-0732">Signal</keyword>